<organism evidence="1 2">
    <name type="scientific">Rotaria socialis</name>
    <dbReference type="NCBI Taxonomy" id="392032"/>
    <lineage>
        <taxon>Eukaryota</taxon>
        <taxon>Metazoa</taxon>
        <taxon>Spiralia</taxon>
        <taxon>Gnathifera</taxon>
        <taxon>Rotifera</taxon>
        <taxon>Eurotatoria</taxon>
        <taxon>Bdelloidea</taxon>
        <taxon>Philodinida</taxon>
        <taxon>Philodinidae</taxon>
        <taxon>Rotaria</taxon>
    </lineage>
</organism>
<sequence length="210" mass="24673">LLNKLKENKHLLPAHIQFYIPQQYREYKGEKALTSSKAGIHQSQVHYKEFYHNNQHDYNVWPKLSSNLSLPPPTTNSMPIWNKSIDGKWNMNHRCKKIAQGWQLINLQFKTQAEAIVDIYTTLSEILPPAIKSIQTINHAVKEFNKFETDENERQRKELTYATINETISSLNNRLYLLTNHQQKLKTLMDKQNDLLLRGMNTNEQTNNEL</sequence>
<evidence type="ECO:0000313" key="2">
    <source>
        <dbReference type="Proteomes" id="UP000663851"/>
    </source>
</evidence>
<protein>
    <submittedName>
        <fullName evidence="1">Uncharacterized protein</fullName>
    </submittedName>
</protein>
<dbReference type="Proteomes" id="UP000663851">
    <property type="component" value="Unassembled WGS sequence"/>
</dbReference>
<evidence type="ECO:0000313" key="1">
    <source>
        <dbReference type="EMBL" id="CAF4604164.1"/>
    </source>
</evidence>
<gene>
    <name evidence="1" type="ORF">HFQ381_LOCUS33681</name>
</gene>
<accession>A0A821C4M7</accession>
<dbReference type="AlphaFoldDB" id="A0A821C4M7"/>
<proteinExistence type="predicted"/>
<dbReference type="EMBL" id="CAJOBO010011256">
    <property type="protein sequence ID" value="CAF4604164.1"/>
    <property type="molecule type" value="Genomic_DNA"/>
</dbReference>
<comment type="caution">
    <text evidence="1">The sequence shown here is derived from an EMBL/GenBank/DDBJ whole genome shotgun (WGS) entry which is preliminary data.</text>
</comment>
<feature type="non-terminal residue" evidence="1">
    <location>
        <position position="1"/>
    </location>
</feature>
<name>A0A821C4M7_9BILA</name>
<reference evidence="1" key="1">
    <citation type="submission" date="2021-02" db="EMBL/GenBank/DDBJ databases">
        <authorList>
            <person name="Nowell W R."/>
        </authorList>
    </citation>
    <scope>NUCLEOTIDE SEQUENCE</scope>
</reference>